<comment type="caution">
    <text evidence="1">The sequence shown here is derived from an EMBL/GenBank/DDBJ whole genome shotgun (WGS) entry which is preliminary data.</text>
</comment>
<accession>A0A560CZD4</accession>
<sequence>MALDEFTHLTSALSYERNYGHVGGRAFNNL</sequence>
<keyword evidence="2" id="KW-1185">Reference proteome</keyword>
<dbReference type="EMBL" id="VITK01000016">
    <property type="protein sequence ID" value="TWA90229.1"/>
    <property type="molecule type" value="Genomic_DNA"/>
</dbReference>
<proteinExistence type="predicted"/>
<reference evidence="1 2" key="1">
    <citation type="submission" date="2019-06" db="EMBL/GenBank/DDBJ databases">
        <title>Genomic Encyclopedia of Type Strains, Phase IV (KMG-V): Genome sequencing to study the core and pangenomes of soil and plant-associated prokaryotes.</title>
        <authorList>
            <person name="Whitman W."/>
        </authorList>
    </citation>
    <scope>NUCLEOTIDE SEQUENCE [LARGE SCALE GENOMIC DNA]</scope>
    <source>
        <strain evidence="1 2">BR 510</strain>
    </source>
</reference>
<evidence type="ECO:0000313" key="1">
    <source>
        <dbReference type="EMBL" id="TWA90229.1"/>
    </source>
</evidence>
<protein>
    <submittedName>
        <fullName evidence="1">Uncharacterized protein</fullName>
    </submittedName>
</protein>
<name>A0A560CZD4_9BRAD</name>
<dbReference type="Proteomes" id="UP000319949">
    <property type="component" value="Unassembled WGS sequence"/>
</dbReference>
<dbReference type="STRING" id="1803665.GCA_001641335_04210"/>
<gene>
    <name evidence="1" type="ORF">FBZ96_11635</name>
</gene>
<organism evidence="1 2">
    <name type="scientific">Bradyrhizobium stylosanthis</name>
    <dbReference type="NCBI Taxonomy" id="1803665"/>
    <lineage>
        <taxon>Bacteria</taxon>
        <taxon>Pseudomonadati</taxon>
        <taxon>Pseudomonadota</taxon>
        <taxon>Alphaproteobacteria</taxon>
        <taxon>Hyphomicrobiales</taxon>
        <taxon>Nitrobacteraceae</taxon>
        <taxon>Bradyrhizobium</taxon>
    </lineage>
</organism>
<evidence type="ECO:0000313" key="2">
    <source>
        <dbReference type="Proteomes" id="UP000319949"/>
    </source>
</evidence>
<dbReference type="AlphaFoldDB" id="A0A560CZD4"/>